<dbReference type="InterPro" id="IPR000305">
    <property type="entry name" value="GIY-YIG_endonuc"/>
</dbReference>
<dbReference type="STRING" id="1802315.A3F51_01660"/>
<name>A0A1G2MZI1_9BACT</name>
<dbReference type="SUPFAM" id="SSF82771">
    <property type="entry name" value="GIY-YIG endonuclease"/>
    <property type="match status" value="1"/>
</dbReference>
<evidence type="ECO:0000313" key="4">
    <source>
        <dbReference type="Proteomes" id="UP000178089"/>
    </source>
</evidence>
<dbReference type="PROSITE" id="PS50165">
    <property type="entry name" value="UVRC"/>
    <property type="match status" value="1"/>
</dbReference>
<evidence type="ECO:0000259" key="2">
    <source>
        <dbReference type="PROSITE" id="PS50165"/>
    </source>
</evidence>
<dbReference type="EMBL" id="MHRT01000005">
    <property type="protein sequence ID" value="OHA29297.1"/>
    <property type="molecule type" value="Genomic_DNA"/>
</dbReference>
<proteinExistence type="predicted"/>
<dbReference type="Gene3D" id="3.40.1440.10">
    <property type="entry name" value="GIY-YIG endonuclease"/>
    <property type="match status" value="1"/>
</dbReference>
<dbReference type="InterPro" id="IPR035901">
    <property type="entry name" value="GIY-YIG_endonuc_sf"/>
</dbReference>
<accession>A0A1G2MZI1</accession>
<feature type="domain" description="GIY-YIG" evidence="1">
    <location>
        <begin position="13"/>
        <end position="94"/>
    </location>
</feature>
<comment type="caution">
    <text evidence="3">The sequence shown here is derived from an EMBL/GenBank/DDBJ whole genome shotgun (WGS) entry which is preliminary data.</text>
</comment>
<dbReference type="PANTHER" id="PTHR30562:SF1">
    <property type="entry name" value="UVRABC SYSTEM PROTEIN C"/>
    <property type="match status" value="1"/>
</dbReference>
<reference evidence="3 4" key="1">
    <citation type="journal article" date="2016" name="Nat. Commun.">
        <title>Thousands of microbial genomes shed light on interconnected biogeochemical processes in an aquifer system.</title>
        <authorList>
            <person name="Anantharaman K."/>
            <person name="Brown C.T."/>
            <person name="Hug L.A."/>
            <person name="Sharon I."/>
            <person name="Castelle C.J."/>
            <person name="Probst A.J."/>
            <person name="Thomas B.C."/>
            <person name="Singh A."/>
            <person name="Wilkins M.J."/>
            <person name="Karaoz U."/>
            <person name="Brodie E.L."/>
            <person name="Williams K.H."/>
            <person name="Hubbard S.S."/>
            <person name="Banfield J.F."/>
        </authorList>
    </citation>
    <scope>NUCLEOTIDE SEQUENCE [LARGE SCALE GENOMIC DNA]</scope>
</reference>
<feature type="domain" description="UvrC family homology region profile" evidence="2">
    <location>
        <begin position="206"/>
        <end position="352"/>
    </location>
</feature>
<dbReference type="InterPro" id="IPR001162">
    <property type="entry name" value="UvrC_RNase_H_dom"/>
</dbReference>
<evidence type="ECO:0008006" key="5">
    <source>
        <dbReference type="Google" id="ProtNLM"/>
    </source>
</evidence>
<dbReference type="InterPro" id="IPR038476">
    <property type="entry name" value="UvrC_RNase_H_dom_sf"/>
</dbReference>
<dbReference type="SUPFAM" id="SSF46600">
    <property type="entry name" value="C-terminal UvrC-binding domain of UvrB"/>
    <property type="match status" value="1"/>
</dbReference>
<protein>
    <recommendedName>
        <fullName evidence="5">Excinuclease ABC subunit C</fullName>
    </recommendedName>
</protein>
<dbReference type="CDD" id="cd10434">
    <property type="entry name" value="GIY-YIG_UvrC_Cho"/>
    <property type="match status" value="1"/>
</dbReference>
<dbReference type="Gene3D" id="3.30.420.340">
    <property type="entry name" value="UvrC, RNAse H endonuclease domain"/>
    <property type="match status" value="1"/>
</dbReference>
<sequence length="419" mass="48910">MISQSLKKLRLPDTPGVYVFRDIQKRPIYIGRATSLKNRIKSYFDLNLIETRGPRIVDMVTKSKKFTFEETDSVLEAIILESILIKRYQPFYNVDERDDKSNQYVVITDELWPRVFLTRARDFEQALADGTLGYEVKKYFGPYPHGGLIKEVLKTLRKLFPFRDKKSFDPRHDAFYRAISRSPKENDSNALRRYKRTISYLTLFFEGKKRELYRRIEKGMNTHARAKRFEEAQNSKKLLYALDHINDIALIKRANYPAENSLSSGRREFRIEAYDIAHLSGTNVVGAFTVSLNGQFASSQYRRFNISRQANDDIAGLVEIFSRRLNHTEWTYPDLIVVDGNKTHKIHAESVLKARRISIPVVAVTKDERHKATKFVGNPEIIEKFKKEIVALNAEAHRFALAFHRLRRNSIPRYLLRPS</sequence>
<evidence type="ECO:0000313" key="3">
    <source>
        <dbReference type="EMBL" id="OHA29297.1"/>
    </source>
</evidence>
<dbReference type="Pfam" id="PF08459">
    <property type="entry name" value="UvrC_RNaseH_dom"/>
    <property type="match status" value="1"/>
</dbReference>
<organism evidence="3 4">
    <name type="scientific">Candidatus Taylorbacteria bacterium RIFCSPHIGHO2_12_FULL_45_16</name>
    <dbReference type="NCBI Taxonomy" id="1802315"/>
    <lineage>
        <taxon>Bacteria</taxon>
        <taxon>Candidatus Tayloriibacteriota</taxon>
    </lineage>
</organism>
<dbReference type="GO" id="GO:0009380">
    <property type="term" value="C:excinuclease repair complex"/>
    <property type="evidence" value="ECO:0007669"/>
    <property type="project" value="TreeGrafter"/>
</dbReference>
<dbReference type="PANTHER" id="PTHR30562">
    <property type="entry name" value="UVRC/OXIDOREDUCTASE"/>
    <property type="match status" value="1"/>
</dbReference>
<dbReference type="GO" id="GO:0009381">
    <property type="term" value="F:excinuclease ABC activity"/>
    <property type="evidence" value="ECO:0007669"/>
    <property type="project" value="InterPro"/>
</dbReference>
<dbReference type="AlphaFoldDB" id="A0A1G2MZI1"/>
<dbReference type="SMART" id="SM00465">
    <property type="entry name" value="GIYc"/>
    <property type="match status" value="1"/>
</dbReference>
<dbReference type="PROSITE" id="PS50164">
    <property type="entry name" value="GIY_YIG"/>
    <property type="match status" value="1"/>
</dbReference>
<dbReference type="InterPro" id="IPR050066">
    <property type="entry name" value="UvrABC_protein_C"/>
</dbReference>
<dbReference type="Pfam" id="PF01541">
    <property type="entry name" value="GIY-YIG"/>
    <property type="match status" value="1"/>
</dbReference>
<dbReference type="GO" id="GO:0006289">
    <property type="term" value="P:nucleotide-excision repair"/>
    <property type="evidence" value="ECO:0007669"/>
    <property type="project" value="InterPro"/>
</dbReference>
<dbReference type="Proteomes" id="UP000178089">
    <property type="component" value="Unassembled WGS sequence"/>
</dbReference>
<dbReference type="InterPro" id="IPR047296">
    <property type="entry name" value="GIY-YIG_UvrC_Cho"/>
</dbReference>
<evidence type="ECO:0000259" key="1">
    <source>
        <dbReference type="PROSITE" id="PS50164"/>
    </source>
</evidence>
<dbReference type="InterPro" id="IPR036876">
    <property type="entry name" value="UVR_dom_sf"/>
</dbReference>
<gene>
    <name evidence="3" type="ORF">A3F51_01660</name>
</gene>